<keyword evidence="2" id="KW-0645">Protease</keyword>
<feature type="compositionally biased region" description="Basic and acidic residues" evidence="8">
    <location>
        <begin position="233"/>
        <end position="255"/>
    </location>
</feature>
<accession>A0A7W9ZE62</accession>
<keyword evidence="4" id="KW-0378">Hydrolase</keyword>
<dbReference type="InterPro" id="IPR011055">
    <property type="entry name" value="Dup_hybrid_motif"/>
</dbReference>
<sequence length="402" mass="44223">MSVALGVSLQFGPAMAQTPKAPDQELKKVEKQLEESREKERQLQEKAENLQKELDSLRDDIVKAARSSQDYEEQLSGLETKVADLRKREAALKSQLSTQDQTMLQVLTGLERLAIRPPETVLVQPGDPDETLRSAILLRSAIPALKDRAAALREEIQKLAQVRQEIVSRRKEIGETSTRLDRQNDKLSKLFERKAALVKLTDKERQAAADRAAALAKDASSLRELMARLEVERKQREDEERRRQEAERQAKEAEANRLAALGKPKAPEKPVPAERAEEVSGAGLPARGTLVTRYGDTVEGGTSKGVVIRTRSAAQIVAPVSGTVAFSGPFRGYGLLLIIEHRGGYHTLLSGMGRIDVTVGQRLKAGEPVGVMGSSEDPALYVEVRQDGQAVNPLPWLTARKG</sequence>
<evidence type="ECO:0000256" key="2">
    <source>
        <dbReference type="ARBA" id="ARBA00022670"/>
    </source>
</evidence>
<evidence type="ECO:0000256" key="6">
    <source>
        <dbReference type="ARBA" id="ARBA00023049"/>
    </source>
</evidence>
<evidence type="ECO:0000313" key="10">
    <source>
        <dbReference type="EMBL" id="MBB6209857.1"/>
    </source>
</evidence>
<evidence type="ECO:0000256" key="8">
    <source>
        <dbReference type="SAM" id="MobiDB-lite"/>
    </source>
</evidence>
<dbReference type="CDD" id="cd12797">
    <property type="entry name" value="M23_peptidase"/>
    <property type="match status" value="1"/>
</dbReference>
<dbReference type="GO" id="GO:0046872">
    <property type="term" value="F:metal ion binding"/>
    <property type="evidence" value="ECO:0007669"/>
    <property type="project" value="UniProtKB-KW"/>
</dbReference>
<dbReference type="AlphaFoldDB" id="A0A7W9ZE62"/>
<dbReference type="PANTHER" id="PTHR21666">
    <property type="entry name" value="PEPTIDASE-RELATED"/>
    <property type="match status" value="1"/>
</dbReference>
<gene>
    <name evidence="10" type="ORF">FHS48_001265</name>
</gene>
<keyword evidence="3" id="KW-0479">Metal-binding</keyword>
<comment type="caution">
    <text evidence="10">The sequence shown here is derived from an EMBL/GenBank/DDBJ whole genome shotgun (WGS) entry which is preliminary data.</text>
</comment>
<dbReference type="GO" id="GO:0006508">
    <property type="term" value="P:proteolysis"/>
    <property type="evidence" value="ECO:0007669"/>
    <property type="project" value="UniProtKB-KW"/>
</dbReference>
<keyword evidence="6" id="KW-0482">Metalloprotease</keyword>
<feature type="domain" description="M23ase beta-sheet core" evidence="9">
    <location>
        <begin position="303"/>
        <end position="393"/>
    </location>
</feature>
<dbReference type="Pfam" id="PF01551">
    <property type="entry name" value="Peptidase_M23"/>
    <property type="match status" value="1"/>
</dbReference>
<dbReference type="RefSeq" id="WP_184262453.1">
    <property type="nucleotide sequence ID" value="NZ_JACIIX010000003.1"/>
</dbReference>
<reference evidence="10 11" key="1">
    <citation type="submission" date="2020-08" db="EMBL/GenBank/DDBJ databases">
        <title>Genomic Encyclopedia of Type Strains, Phase IV (KMG-IV): sequencing the most valuable type-strain genomes for metagenomic binning, comparative biology and taxonomic classification.</title>
        <authorList>
            <person name="Goeker M."/>
        </authorList>
    </citation>
    <scope>NUCLEOTIDE SEQUENCE [LARGE SCALE GENOMIC DNA]</scope>
    <source>
        <strain evidence="10 11">DSM 11590</strain>
    </source>
</reference>
<protein>
    <submittedName>
        <fullName evidence="10">Septal ring factor EnvC (AmiA/AmiB activator)</fullName>
    </submittedName>
</protein>
<evidence type="ECO:0000256" key="1">
    <source>
        <dbReference type="ARBA" id="ARBA00001947"/>
    </source>
</evidence>
<dbReference type="PANTHER" id="PTHR21666:SF288">
    <property type="entry name" value="CELL DIVISION PROTEIN YTFB"/>
    <property type="match status" value="1"/>
</dbReference>
<name>A0A7W9ZE62_NOVIT</name>
<evidence type="ECO:0000256" key="5">
    <source>
        <dbReference type="ARBA" id="ARBA00022833"/>
    </source>
</evidence>
<evidence type="ECO:0000256" key="4">
    <source>
        <dbReference type="ARBA" id="ARBA00022801"/>
    </source>
</evidence>
<dbReference type="SUPFAM" id="SSF51261">
    <property type="entry name" value="Duplicated hybrid motif"/>
    <property type="match status" value="1"/>
</dbReference>
<dbReference type="GO" id="GO:0004222">
    <property type="term" value="F:metalloendopeptidase activity"/>
    <property type="evidence" value="ECO:0007669"/>
    <property type="project" value="TreeGrafter"/>
</dbReference>
<feature type="compositionally biased region" description="Basic and acidic residues" evidence="8">
    <location>
        <begin position="22"/>
        <end position="46"/>
    </location>
</feature>
<evidence type="ECO:0000259" key="9">
    <source>
        <dbReference type="Pfam" id="PF01551"/>
    </source>
</evidence>
<feature type="compositionally biased region" description="Basic and acidic residues" evidence="8">
    <location>
        <begin position="265"/>
        <end position="278"/>
    </location>
</feature>
<keyword evidence="5" id="KW-0862">Zinc</keyword>
<organism evidence="10 11">
    <name type="scientific">Novispirillum itersonii</name>
    <name type="common">Aquaspirillum itersonii</name>
    <dbReference type="NCBI Taxonomy" id="189"/>
    <lineage>
        <taxon>Bacteria</taxon>
        <taxon>Pseudomonadati</taxon>
        <taxon>Pseudomonadota</taxon>
        <taxon>Alphaproteobacteria</taxon>
        <taxon>Rhodospirillales</taxon>
        <taxon>Novispirillaceae</taxon>
        <taxon>Novispirillum</taxon>
    </lineage>
</organism>
<keyword evidence="7" id="KW-0175">Coiled coil</keyword>
<keyword evidence="11" id="KW-1185">Reference proteome</keyword>
<comment type="cofactor">
    <cofactor evidence="1">
        <name>Zn(2+)</name>
        <dbReference type="ChEBI" id="CHEBI:29105"/>
    </cofactor>
</comment>
<dbReference type="InterPro" id="IPR050570">
    <property type="entry name" value="Cell_wall_metabolism_enzyme"/>
</dbReference>
<evidence type="ECO:0000313" key="11">
    <source>
        <dbReference type="Proteomes" id="UP000544872"/>
    </source>
</evidence>
<proteinExistence type="predicted"/>
<dbReference type="EMBL" id="JACIIX010000003">
    <property type="protein sequence ID" value="MBB6209857.1"/>
    <property type="molecule type" value="Genomic_DNA"/>
</dbReference>
<evidence type="ECO:0000256" key="7">
    <source>
        <dbReference type="SAM" id="Coils"/>
    </source>
</evidence>
<dbReference type="InterPro" id="IPR016047">
    <property type="entry name" value="M23ase_b-sheet_dom"/>
</dbReference>
<evidence type="ECO:0000256" key="3">
    <source>
        <dbReference type="ARBA" id="ARBA00022723"/>
    </source>
</evidence>
<feature type="region of interest" description="Disordered" evidence="8">
    <location>
        <begin position="233"/>
        <end position="280"/>
    </location>
</feature>
<feature type="region of interest" description="Disordered" evidence="8">
    <location>
        <begin position="1"/>
        <end position="46"/>
    </location>
</feature>
<dbReference type="Proteomes" id="UP000544872">
    <property type="component" value="Unassembled WGS sequence"/>
</dbReference>
<feature type="coiled-coil region" evidence="7">
    <location>
        <begin position="142"/>
        <end position="172"/>
    </location>
</feature>
<dbReference type="Gene3D" id="2.70.70.10">
    <property type="entry name" value="Glucose Permease (Domain IIA)"/>
    <property type="match status" value="1"/>
</dbReference>